<dbReference type="PANTHER" id="PTHR47481">
    <property type="match status" value="1"/>
</dbReference>
<comment type="caution">
    <text evidence="3">The sequence shown here is derived from an EMBL/GenBank/DDBJ whole genome shotgun (WGS) entry which is preliminary data.</text>
</comment>
<evidence type="ECO:0000313" key="3">
    <source>
        <dbReference type="EMBL" id="KAK1645108.1"/>
    </source>
</evidence>
<dbReference type="Proteomes" id="UP001231189">
    <property type="component" value="Unassembled WGS sequence"/>
</dbReference>
<evidence type="ECO:0000256" key="1">
    <source>
        <dbReference type="SAM" id="MobiDB-lite"/>
    </source>
</evidence>
<feature type="region of interest" description="Disordered" evidence="1">
    <location>
        <begin position="217"/>
        <end position="265"/>
    </location>
</feature>
<keyword evidence="2" id="KW-0812">Transmembrane</keyword>
<keyword evidence="2" id="KW-0472">Membrane</keyword>
<reference evidence="3" key="1">
    <citation type="submission" date="2023-07" db="EMBL/GenBank/DDBJ databases">
        <title>A chromosome-level genome assembly of Lolium multiflorum.</title>
        <authorList>
            <person name="Chen Y."/>
            <person name="Copetti D."/>
            <person name="Kolliker R."/>
            <person name="Studer B."/>
        </authorList>
    </citation>
    <scope>NUCLEOTIDE SEQUENCE</scope>
    <source>
        <strain evidence="3">02402/16</strain>
        <tissue evidence="3">Leaf</tissue>
    </source>
</reference>
<gene>
    <name evidence="3" type="ORF">QYE76_062913</name>
</gene>
<dbReference type="EMBL" id="JAUUTY010000004">
    <property type="protein sequence ID" value="KAK1645108.1"/>
    <property type="molecule type" value="Genomic_DNA"/>
</dbReference>
<protein>
    <recommendedName>
        <fullName evidence="5">Retrotransposon Copia-like N-terminal domain-containing protein</fullName>
    </recommendedName>
</protein>
<feature type="transmembrane region" description="Helical" evidence="2">
    <location>
        <begin position="380"/>
        <end position="405"/>
    </location>
</feature>
<dbReference type="Pfam" id="PF14223">
    <property type="entry name" value="Retrotran_gag_2"/>
    <property type="match status" value="1"/>
</dbReference>
<sequence>MAYAPPAVFTTGSLPPPFHFGNLITVKLSPENYIFWRAQVLPLLGSHYLLGYVDGSLPCPPALVDSVNGPVYNPAHRVWMGQDQANLSSIQGSLTPAVAGLIVFAKTSHEAWTILERSFASQSQARASALRRELGECEKLDTTATEFYNKVKALADTLASIGQPLTDSEFNSFIVNGLDEEYDGLVEIINERGQSNPMLAHEIYSRLLLTEQRVEARRASRGRGSPSAHAAYKGSSPASGAPTSGKGPAPSSSSSAPPSTLPGSGGRRVCKLCGLDGHWASKCHRRFQKSFLGLGNDGRDTRNNARQAAMADRPAPPPKSQGHTQSYSIDPHWYMDSGATEHLTSEMGKLHTTEPYHGSDKVHTANGAVEFASRRHSGMLALVILPLLSFAMFCVVMSFLLHLALDVELAWKFWRRRYLHRRCHPMRTSIVLRLCMASVRAPMHARPTRPLRRGLPRLLALGRPRPGLPRHRPPHVRLAFVARLSWAASFAEQLTVCAAPGGPWLGLSDAQCVAQSLAGWVIVVAIAQPFVGWVLFVDVFQPLFGCTLDVDSSRAASAYAQPQWHFSPQGAH</sequence>
<dbReference type="AlphaFoldDB" id="A0AAD8W6K1"/>
<evidence type="ECO:0008006" key="5">
    <source>
        <dbReference type="Google" id="ProtNLM"/>
    </source>
</evidence>
<organism evidence="3 4">
    <name type="scientific">Lolium multiflorum</name>
    <name type="common">Italian ryegrass</name>
    <name type="synonym">Lolium perenne subsp. multiflorum</name>
    <dbReference type="NCBI Taxonomy" id="4521"/>
    <lineage>
        <taxon>Eukaryota</taxon>
        <taxon>Viridiplantae</taxon>
        <taxon>Streptophyta</taxon>
        <taxon>Embryophyta</taxon>
        <taxon>Tracheophyta</taxon>
        <taxon>Spermatophyta</taxon>
        <taxon>Magnoliopsida</taxon>
        <taxon>Liliopsida</taxon>
        <taxon>Poales</taxon>
        <taxon>Poaceae</taxon>
        <taxon>BOP clade</taxon>
        <taxon>Pooideae</taxon>
        <taxon>Poodae</taxon>
        <taxon>Poeae</taxon>
        <taxon>Poeae Chloroplast Group 2 (Poeae type)</taxon>
        <taxon>Loliodinae</taxon>
        <taxon>Loliinae</taxon>
        <taxon>Lolium</taxon>
    </lineage>
</organism>
<name>A0AAD8W6K1_LOLMU</name>
<evidence type="ECO:0000313" key="4">
    <source>
        <dbReference type="Proteomes" id="UP001231189"/>
    </source>
</evidence>
<feature type="compositionally biased region" description="Low complexity" evidence="1">
    <location>
        <begin position="222"/>
        <end position="262"/>
    </location>
</feature>
<accession>A0AAD8W6K1</accession>
<evidence type="ECO:0000256" key="2">
    <source>
        <dbReference type="SAM" id="Phobius"/>
    </source>
</evidence>
<keyword evidence="4" id="KW-1185">Reference proteome</keyword>
<dbReference type="PANTHER" id="PTHR47481:SF31">
    <property type="entry name" value="OS01G0873500 PROTEIN"/>
    <property type="match status" value="1"/>
</dbReference>
<keyword evidence="2" id="KW-1133">Transmembrane helix</keyword>
<feature type="region of interest" description="Disordered" evidence="1">
    <location>
        <begin position="292"/>
        <end position="325"/>
    </location>
</feature>
<proteinExistence type="predicted"/>